<feature type="region of interest" description="Disordered" evidence="1">
    <location>
        <begin position="1"/>
        <end position="31"/>
    </location>
</feature>
<dbReference type="InterPro" id="IPR014867">
    <property type="entry name" value="Spore_coat_CotH_CotH2/3/7"/>
</dbReference>
<comment type="caution">
    <text evidence="3">The sequence shown here is derived from an EMBL/GenBank/DDBJ whole genome shotgun (WGS) entry which is preliminary data.</text>
</comment>
<feature type="transmembrane region" description="Helical" evidence="2">
    <location>
        <begin position="113"/>
        <end position="132"/>
    </location>
</feature>
<name>A0A0F9QGM8_9ZZZZ</name>
<dbReference type="PANTHER" id="PTHR40050:SF1">
    <property type="entry name" value="INNER SPORE COAT PROTEIN H"/>
    <property type="match status" value="1"/>
</dbReference>
<sequence>MPNGKKEEELKAPTAQKNNDSEKAPDLSYAQKMRERMNKVEHIKKREEEEEKKEVTLLKIHRQKSIMKKATTSRPLAKSGKVPHPYPKSLKGKGVSIATSFEKLRPSRVKRELIPFILISLITFSSLAYFTYQESTGSIMYTPEVPIINIEVPSEITNYSQQGFIKFSPVSFKFIKSIWANRFLATNIRRRNSDGGFSFELLQRENLFEIRDDDDWLLLPQGKNLDSFRTKMAFDIYNMLKESDPNYMLPQSRLVEVNVNENFQGLYLLSERIDRKMLNLDQENIAVPKENDLIFKVSNWDGDFFTNTNEINSPWEQLYPNSLDFSQIPINLTKFINNTSEEEFFNEEIGIFTIFDKSEIIDNLLFGLLAGHEILEGSSYYLVNNQNNFSGFFFLPWNFAQSWGFSKEGSVPNDLWLNENTYEIESVCWSKLYYRLLFPDNPFQNYEFISEIKNRWDYVRSNLWKSNDLITYFNELYSLLPNDLYQTSNANNFVEGFAEVITSWILVRLNLLDNIFNMHGAIFSNDLQSPFQEDNEIFGFSSPAARRNYFKSSLLFSRQKIHEVSIVIQDDYFFDMINRKHDDSRENERRYMPVDISIDGYSMDNTGFRIRGNYNRLYRKDSFKLKFSETELYCGKTYLEEELYKSMPENEDRRFLGLRRLNLRAAPVDFSLMNEVAGYEIFKILEYPHPRVSWAKLYITETDGKGNIIRPKEYKGLYLLTEDIDKTFINNNFKNPEGNLYKSTEITANLAYQANLKNYLTYDGRRVYELRTNKMQDDYSDLENFINAINLNWSNIQNVANMTLLSKYFAASNFQGNWDDYVFLPHNFFLYSDPNFGFVLLPWDIEQNFNMGFNSLYGSDESFAPDFRIAPLLSGYKGYFDSISWTFGLDPNPRPLWDNLITDLDFVDPYLKSHKQIASNTSSLKNRVEIWFGLIDTTVLAPFHFTDPYLNPVQLDWWYFEQTPSFYFNMDKTRVLTFLDGRTEFVLSQLP</sequence>
<protein>
    <recommendedName>
        <fullName evidence="4">Spore coat protein CotH</fullName>
    </recommendedName>
</protein>
<feature type="compositionally biased region" description="Basic and acidic residues" evidence="1">
    <location>
        <begin position="1"/>
        <end position="11"/>
    </location>
</feature>
<keyword evidence="2" id="KW-0812">Transmembrane</keyword>
<evidence type="ECO:0000256" key="2">
    <source>
        <dbReference type="SAM" id="Phobius"/>
    </source>
</evidence>
<gene>
    <name evidence="3" type="ORF">LCGC14_0705330</name>
</gene>
<proteinExistence type="predicted"/>
<reference evidence="3" key="1">
    <citation type="journal article" date="2015" name="Nature">
        <title>Complex archaea that bridge the gap between prokaryotes and eukaryotes.</title>
        <authorList>
            <person name="Spang A."/>
            <person name="Saw J.H."/>
            <person name="Jorgensen S.L."/>
            <person name="Zaremba-Niedzwiedzka K."/>
            <person name="Martijn J."/>
            <person name="Lind A.E."/>
            <person name="van Eijk R."/>
            <person name="Schleper C."/>
            <person name="Guy L."/>
            <person name="Ettema T.J."/>
        </authorList>
    </citation>
    <scope>NUCLEOTIDE SEQUENCE</scope>
</reference>
<accession>A0A0F9QGM8</accession>
<evidence type="ECO:0000256" key="1">
    <source>
        <dbReference type="SAM" id="MobiDB-lite"/>
    </source>
</evidence>
<organism evidence="3">
    <name type="scientific">marine sediment metagenome</name>
    <dbReference type="NCBI Taxonomy" id="412755"/>
    <lineage>
        <taxon>unclassified sequences</taxon>
        <taxon>metagenomes</taxon>
        <taxon>ecological metagenomes</taxon>
    </lineage>
</organism>
<dbReference type="EMBL" id="LAZR01001526">
    <property type="protein sequence ID" value="KKN43220.1"/>
    <property type="molecule type" value="Genomic_DNA"/>
</dbReference>
<evidence type="ECO:0000313" key="3">
    <source>
        <dbReference type="EMBL" id="KKN43220.1"/>
    </source>
</evidence>
<keyword evidence="2" id="KW-1133">Transmembrane helix</keyword>
<evidence type="ECO:0008006" key="4">
    <source>
        <dbReference type="Google" id="ProtNLM"/>
    </source>
</evidence>
<dbReference type="AlphaFoldDB" id="A0A0F9QGM8"/>
<dbReference type="PANTHER" id="PTHR40050">
    <property type="entry name" value="INNER SPORE COAT PROTEIN H"/>
    <property type="match status" value="1"/>
</dbReference>
<keyword evidence="2" id="KW-0472">Membrane</keyword>
<dbReference type="Pfam" id="PF08757">
    <property type="entry name" value="CotH"/>
    <property type="match status" value="2"/>
</dbReference>